<gene>
    <name evidence="2" type="ORF">NCF85_11340</name>
</gene>
<dbReference type="InterPro" id="IPR024467">
    <property type="entry name" value="Xre/MbcA/ParS-like_toxin-bd"/>
</dbReference>
<organism evidence="2 3">
    <name type="scientific">Qipengyuania citrea</name>
    <dbReference type="NCBI Taxonomy" id="225971"/>
    <lineage>
        <taxon>Bacteria</taxon>
        <taxon>Pseudomonadati</taxon>
        <taxon>Pseudomonadota</taxon>
        <taxon>Alphaproteobacteria</taxon>
        <taxon>Sphingomonadales</taxon>
        <taxon>Erythrobacteraceae</taxon>
        <taxon>Qipengyuania</taxon>
    </lineage>
</organism>
<accession>A0ABY4U5N0</accession>
<dbReference type="RefSeq" id="WP_301641671.1">
    <property type="nucleotide sequence ID" value="NZ_CP098494.1"/>
</dbReference>
<feature type="domain" description="Antitoxin Xre/MbcA/ParS-like toxin-binding" evidence="1">
    <location>
        <begin position="24"/>
        <end position="75"/>
    </location>
</feature>
<reference evidence="2 3" key="1">
    <citation type="submission" date="2022-06" db="EMBL/GenBank/DDBJ databases">
        <authorList>
            <person name="Liu G."/>
        </authorList>
    </citation>
    <scope>NUCLEOTIDE SEQUENCE [LARGE SCALE GENOMIC DNA]</scope>
    <source>
        <strain evidence="2 3">E4</strain>
    </source>
</reference>
<sequence>MLREGIHLLGATGERSNRAAFEAAARICGGDLLSTIIFMNQIHPWLDGQTPLERAEQSDNGLEFVIDMIGAIEAGVFI</sequence>
<name>A0ABY4U5N0_9SPHN</name>
<evidence type="ECO:0000313" key="2">
    <source>
        <dbReference type="EMBL" id="USA60679.1"/>
    </source>
</evidence>
<dbReference type="Pfam" id="PF09722">
    <property type="entry name" value="Xre_MbcA_ParS_C"/>
    <property type="match status" value="1"/>
</dbReference>
<dbReference type="EMBL" id="CP098494">
    <property type="protein sequence ID" value="USA60679.1"/>
    <property type="molecule type" value="Genomic_DNA"/>
</dbReference>
<evidence type="ECO:0000313" key="3">
    <source>
        <dbReference type="Proteomes" id="UP001056619"/>
    </source>
</evidence>
<proteinExistence type="predicted"/>
<keyword evidence="3" id="KW-1185">Reference proteome</keyword>
<evidence type="ECO:0000259" key="1">
    <source>
        <dbReference type="Pfam" id="PF09722"/>
    </source>
</evidence>
<dbReference type="Proteomes" id="UP001056619">
    <property type="component" value="Chromosome"/>
</dbReference>
<protein>
    <submittedName>
        <fullName evidence="2">MbcA/ParS/Xre antitoxin family protein</fullName>
    </submittedName>
</protein>